<protein>
    <submittedName>
        <fullName evidence="2">Uncharacterized protein</fullName>
    </submittedName>
</protein>
<reference evidence="2 3" key="1">
    <citation type="submission" date="2016-10" db="EMBL/GenBank/DDBJ databases">
        <authorList>
            <person name="de Groot N.N."/>
        </authorList>
    </citation>
    <scope>NUCLEOTIDE SEQUENCE [LARGE SCALE GENOMIC DNA]</scope>
    <source>
        <strain evidence="2 3">DSM 25294</strain>
    </source>
</reference>
<keyword evidence="3" id="KW-1185">Reference proteome</keyword>
<organism evidence="2 3">
    <name type="scientific">Aliiruegeria lutimaris</name>
    <dbReference type="NCBI Taxonomy" id="571298"/>
    <lineage>
        <taxon>Bacteria</taxon>
        <taxon>Pseudomonadati</taxon>
        <taxon>Pseudomonadota</taxon>
        <taxon>Alphaproteobacteria</taxon>
        <taxon>Rhodobacterales</taxon>
        <taxon>Roseobacteraceae</taxon>
        <taxon>Aliiruegeria</taxon>
    </lineage>
</organism>
<proteinExistence type="predicted"/>
<gene>
    <name evidence="2" type="ORF">SAMN04488026_107817</name>
</gene>
<feature type="region of interest" description="Disordered" evidence="1">
    <location>
        <begin position="1"/>
        <end position="20"/>
    </location>
</feature>
<dbReference type="AlphaFoldDB" id="A0A1G9J3V9"/>
<sequence length="184" mass="20741">MCAYPRKTICPPRSNDPFETGTAIVQRDFQSRNSGRYDHTRSLEAGTEQNFRLRGSEKRSKVTRRTFLQGLVAVPVVATTIGFPVPEKSIAAPIIEKAKLGISAERWDLWPPPYTRVTLELGEPPLGWPHGMYRREEKYQHVYPVDIAPSTGSSRSYQDAAACPNLWRERFAGAEWPRPASVPS</sequence>
<evidence type="ECO:0000256" key="1">
    <source>
        <dbReference type="SAM" id="MobiDB-lite"/>
    </source>
</evidence>
<evidence type="ECO:0000313" key="3">
    <source>
        <dbReference type="Proteomes" id="UP000199382"/>
    </source>
</evidence>
<accession>A0A1G9J3V9</accession>
<dbReference type="EMBL" id="FNEK01000078">
    <property type="protein sequence ID" value="SDL32180.1"/>
    <property type="molecule type" value="Genomic_DNA"/>
</dbReference>
<evidence type="ECO:0000313" key="2">
    <source>
        <dbReference type="EMBL" id="SDL32180.1"/>
    </source>
</evidence>
<dbReference type="Proteomes" id="UP000199382">
    <property type="component" value="Unassembled WGS sequence"/>
</dbReference>
<name>A0A1G9J3V9_9RHOB</name>